<feature type="chain" id="PRO_5045859597" evidence="2">
    <location>
        <begin position="27"/>
        <end position="126"/>
    </location>
</feature>
<dbReference type="Proteomes" id="UP001303946">
    <property type="component" value="Chromosome"/>
</dbReference>
<organism evidence="3 4">
    <name type="scientific">Piscinibacter gummiphilus</name>
    <dbReference type="NCBI Taxonomy" id="946333"/>
    <lineage>
        <taxon>Bacteria</taxon>
        <taxon>Pseudomonadati</taxon>
        <taxon>Pseudomonadota</taxon>
        <taxon>Betaproteobacteria</taxon>
        <taxon>Burkholderiales</taxon>
        <taxon>Sphaerotilaceae</taxon>
        <taxon>Piscinibacter</taxon>
    </lineage>
</organism>
<evidence type="ECO:0000256" key="2">
    <source>
        <dbReference type="SAM" id="SignalP"/>
    </source>
</evidence>
<reference evidence="3 4" key="1">
    <citation type="submission" date="2023-10" db="EMBL/GenBank/DDBJ databases">
        <title>Bacteria for the degradation of biodegradable plastic PBAT(Polybutylene adipate terephthalate).</title>
        <authorList>
            <person name="Weon H.-Y."/>
            <person name="Yeon J."/>
        </authorList>
    </citation>
    <scope>NUCLEOTIDE SEQUENCE [LARGE SCALE GENOMIC DNA]</scope>
    <source>
        <strain evidence="3 4">SBD 7-3</strain>
    </source>
</reference>
<evidence type="ECO:0000313" key="3">
    <source>
        <dbReference type="EMBL" id="WOB09690.1"/>
    </source>
</evidence>
<protein>
    <submittedName>
        <fullName evidence="3">DUF4148 domain-containing protein</fullName>
    </submittedName>
</protein>
<evidence type="ECO:0000313" key="4">
    <source>
        <dbReference type="Proteomes" id="UP001303946"/>
    </source>
</evidence>
<accession>A0ABZ0D2Y1</accession>
<proteinExistence type="predicted"/>
<feature type="signal peptide" evidence="2">
    <location>
        <begin position="1"/>
        <end position="26"/>
    </location>
</feature>
<keyword evidence="2" id="KW-0732">Signal</keyword>
<evidence type="ECO:0000256" key="1">
    <source>
        <dbReference type="SAM" id="MobiDB-lite"/>
    </source>
</evidence>
<name>A0ABZ0D2Y1_9BURK</name>
<feature type="region of interest" description="Disordered" evidence="1">
    <location>
        <begin position="103"/>
        <end position="126"/>
    </location>
</feature>
<dbReference type="EMBL" id="CP136336">
    <property type="protein sequence ID" value="WOB09690.1"/>
    <property type="molecule type" value="Genomic_DNA"/>
</dbReference>
<gene>
    <name evidence="3" type="ORF">RXV79_06395</name>
</gene>
<dbReference type="RefSeq" id="WP_294371613.1">
    <property type="nucleotide sequence ID" value="NZ_CP136336.1"/>
</dbReference>
<keyword evidence="4" id="KW-1185">Reference proteome</keyword>
<sequence>MHMPAHRSFVAAAGAALMFLAPAAKAAGAFHPDTSEAGAVFFPDHVSVKSREQVNAELASAMQHPAWQTAISRGAPWPVTKTGAGLTREQVNADLDAAMKHPAWNSVSRGAPWPVQRPAPSTSAVK</sequence>